<reference evidence="3" key="1">
    <citation type="submission" date="2023-01" db="EMBL/GenBank/DDBJ databases">
        <title>The chitinases involved in constricting ring structure development in the nematode-trapping fungus Drechslerella dactyloides.</title>
        <authorList>
            <person name="Wang R."/>
            <person name="Zhang L."/>
            <person name="Tang P."/>
            <person name="Li S."/>
            <person name="Liang L."/>
        </authorList>
    </citation>
    <scope>NUCLEOTIDE SEQUENCE</scope>
    <source>
        <strain evidence="3">YMF1.00031</strain>
    </source>
</reference>
<keyword evidence="1" id="KW-0175">Coiled coil</keyword>
<dbReference type="CDD" id="cd14688">
    <property type="entry name" value="bZIP_YAP"/>
    <property type="match status" value="1"/>
</dbReference>
<evidence type="ECO:0008006" key="5">
    <source>
        <dbReference type="Google" id="ProtNLM"/>
    </source>
</evidence>
<evidence type="ECO:0000313" key="3">
    <source>
        <dbReference type="EMBL" id="KAJ6256758.1"/>
    </source>
</evidence>
<feature type="region of interest" description="Disordered" evidence="2">
    <location>
        <begin position="1"/>
        <end position="95"/>
    </location>
</feature>
<evidence type="ECO:0000313" key="4">
    <source>
        <dbReference type="Proteomes" id="UP001221413"/>
    </source>
</evidence>
<feature type="compositionally biased region" description="Low complexity" evidence="2">
    <location>
        <begin position="73"/>
        <end position="85"/>
    </location>
</feature>
<dbReference type="Proteomes" id="UP001221413">
    <property type="component" value="Unassembled WGS sequence"/>
</dbReference>
<evidence type="ECO:0000256" key="2">
    <source>
        <dbReference type="SAM" id="MobiDB-lite"/>
    </source>
</evidence>
<feature type="coiled-coil region" evidence="1">
    <location>
        <begin position="118"/>
        <end position="166"/>
    </location>
</feature>
<gene>
    <name evidence="3" type="ORF">Dda_8625</name>
</gene>
<dbReference type="Pfam" id="PF11905">
    <property type="entry name" value="DUF3425"/>
    <property type="match status" value="1"/>
</dbReference>
<comment type="caution">
    <text evidence="3">The sequence shown here is derived from an EMBL/GenBank/DDBJ whole genome shotgun (WGS) entry which is preliminary data.</text>
</comment>
<dbReference type="Gene3D" id="1.20.5.170">
    <property type="match status" value="1"/>
</dbReference>
<dbReference type="AlphaFoldDB" id="A0AAD6IQN0"/>
<name>A0AAD6IQN0_DREDA</name>
<dbReference type="EMBL" id="JAQGDS010000012">
    <property type="protein sequence ID" value="KAJ6256758.1"/>
    <property type="molecule type" value="Genomic_DNA"/>
</dbReference>
<dbReference type="PANTHER" id="PTHR37012:SF2">
    <property type="entry name" value="BZIP DOMAIN-CONTAINING PROTEIN-RELATED"/>
    <property type="match status" value="1"/>
</dbReference>
<protein>
    <recommendedName>
        <fullName evidence="5">BZIP transcription factor</fullName>
    </recommendedName>
</protein>
<feature type="compositionally biased region" description="Gly residues" evidence="2">
    <location>
        <begin position="21"/>
        <end position="38"/>
    </location>
</feature>
<dbReference type="GO" id="GO:0003700">
    <property type="term" value="F:DNA-binding transcription factor activity"/>
    <property type="evidence" value="ECO:0007669"/>
    <property type="project" value="InterPro"/>
</dbReference>
<accession>A0AAD6IQN0</accession>
<keyword evidence="4" id="KW-1185">Reference proteome</keyword>
<proteinExistence type="predicted"/>
<dbReference type="PANTHER" id="PTHR37012">
    <property type="entry name" value="B-ZIP TRANSCRIPTION FACTOR (EUROFUNG)-RELATED"/>
    <property type="match status" value="1"/>
</dbReference>
<sequence>MSESSSYIHFKRSESEDALPAGGGGGGGSSVTGNGTGSVTGTLAYSPHSSDIQDIDDAGSPGDQSPPGAVTDGQTPGTPQSQGGQPKKKTRSRTISSLTAEQLARKRAHDRDAQRAIRTRTKNQISALETRVKELEHEKNEWEFKYTELKKELDHALDALDAIKRNGLQPSSAASATSASVGMTSAPIGMRGPLGVTSGKPPVIVRGDPNSAGFMETNVEGGDAMALSTTGKESSAMSLDFVCHAGFRPNGYRQIQDQPYEYTSRKRSLADLNSSSSSDVSSDLLRRVSGAQSLLTSSPSSTVYSIPSVQYPGTYCVRANGHWEVMPRHLPPTCILDRVYLEFLEEQARLHRMNGTPLSVLAGPPQPDVTFIVSPGSRPPRNGLTQVMSAIVDTFGDLVQLPERLAIVYVLYIWMRWAINPTQESYDNMPEYVKPRPSQLFTARPIWFDHMPWPMTRDVMAKNPELYSNTEFSIEYTSSLSVNWPYDPVDTVMQLSIGEYVINPVFEAHIRKIENWSLGSRFVELYPDLAPHVRVVDHPPGKKFDIRLLDGAMAALRGRRPMC</sequence>
<dbReference type="InterPro" id="IPR046347">
    <property type="entry name" value="bZIP_sf"/>
</dbReference>
<evidence type="ECO:0000256" key="1">
    <source>
        <dbReference type="SAM" id="Coils"/>
    </source>
</evidence>
<organism evidence="3 4">
    <name type="scientific">Drechslerella dactyloides</name>
    <name type="common">Nematode-trapping fungus</name>
    <name type="synonym">Arthrobotrys dactyloides</name>
    <dbReference type="NCBI Taxonomy" id="74499"/>
    <lineage>
        <taxon>Eukaryota</taxon>
        <taxon>Fungi</taxon>
        <taxon>Dikarya</taxon>
        <taxon>Ascomycota</taxon>
        <taxon>Pezizomycotina</taxon>
        <taxon>Orbiliomycetes</taxon>
        <taxon>Orbiliales</taxon>
        <taxon>Orbiliaceae</taxon>
        <taxon>Drechslerella</taxon>
    </lineage>
</organism>
<dbReference type="SUPFAM" id="SSF57959">
    <property type="entry name" value="Leucine zipper domain"/>
    <property type="match status" value="1"/>
</dbReference>
<dbReference type="InterPro" id="IPR021833">
    <property type="entry name" value="DUF3425"/>
</dbReference>